<organism evidence="6 7">
    <name type="scientific">Motiliproteus coralliicola</name>
    <dbReference type="NCBI Taxonomy" id="2283196"/>
    <lineage>
        <taxon>Bacteria</taxon>
        <taxon>Pseudomonadati</taxon>
        <taxon>Pseudomonadota</taxon>
        <taxon>Gammaproteobacteria</taxon>
        <taxon>Oceanospirillales</taxon>
        <taxon>Oceanospirillaceae</taxon>
        <taxon>Motiliproteus</taxon>
    </lineage>
</organism>
<dbReference type="GO" id="GO:0003700">
    <property type="term" value="F:DNA-binding transcription factor activity"/>
    <property type="evidence" value="ECO:0007669"/>
    <property type="project" value="InterPro"/>
</dbReference>
<dbReference type="SUPFAM" id="SSF46785">
    <property type="entry name" value="Winged helix' DNA-binding domain"/>
    <property type="match status" value="1"/>
</dbReference>
<evidence type="ECO:0000256" key="1">
    <source>
        <dbReference type="ARBA" id="ARBA00009437"/>
    </source>
</evidence>
<sequence>MELKWLEDFLALAKHGSFSKAAAARFVTQPAFSRRIRSLENWLGVSLVDRTRYPTSFTEAGLEFLEQAESLRTQIYGCRDQLKSMASDQDAMVMMSQHSLAVSFLPNWLQSIEPLTGDALVKVNAGNLHDSLESFLAGTGDFLLCFSSPDIFNQLEREDIECIQVGTDRLVPVTAVKADGEPVFSVSQQAPLRLLSYPKESFFGRLILRECMPQLEGQLETQKVCENALAEGLKALVEKGFGIAWLPRCLVEKELSQGSMAILDAPMASVDLTIKLYRFKGTHSAIANTFWHYLAELYNPGYS</sequence>
<dbReference type="InterPro" id="IPR036390">
    <property type="entry name" value="WH_DNA-bd_sf"/>
</dbReference>
<dbReference type="EMBL" id="QQOH01000002">
    <property type="protein sequence ID" value="RDE22849.1"/>
    <property type="molecule type" value="Genomic_DNA"/>
</dbReference>
<dbReference type="Pfam" id="PF03466">
    <property type="entry name" value="LysR_substrate"/>
    <property type="match status" value="1"/>
</dbReference>
<dbReference type="AlphaFoldDB" id="A0A369WP53"/>
<dbReference type="PROSITE" id="PS50931">
    <property type="entry name" value="HTH_LYSR"/>
    <property type="match status" value="1"/>
</dbReference>
<evidence type="ECO:0000256" key="4">
    <source>
        <dbReference type="ARBA" id="ARBA00023163"/>
    </source>
</evidence>
<comment type="similarity">
    <text evidence="1">Belongs to the LysR transcriptional regulatory family.</text>
</comment>
<dbReference type="InterPro" id="IPR036388">
    <property type="entry name" value="WH-like_DNA-bd_sf"/>
</dbReference>
<evidence type="ECO:0000259" key="5">
    <source>
        <dbReference type="PROSITE" id="PS50931"/>
    </source>
</evidence>
<keyword evidence="4" id="KW-0804">Transcription</keyword>
<dbReference type="RefSeq" id="WP_114695482.1">
    <property type="nucleotide sequence ID" value="NZ_QQOH01000002.1"/>
</dbReference>
<dbReference type="Proteomes" id="UP000253769">
    <property type="component" value="Unassembled WGS sequence"/>
</dbReference>
<dbReference type="InterPro" id="IPR000847">
    <property type="entry name" value="LysR_HTH_N"/>
</dbReference>
<keyword evidence="7" id="KW-1185">Reference proteome</keyword>
<evidence type="ECO:0000256" key="3">
    <source>
        <dbReference type="ARBA" id="ARBA00023125"/>
    </source>
</evidence>
<dbReference type="Gene3D" id="1.10.10.10">
    <property type="entry name" value="Winged helix-like DNA-binding domain superfamily/Winged helix DNA-binding domain"/>
    <property type="match status" value="1"/>
</dbReference>
<reference evidence="6 7" key="1">
    <citation type="submission" date="2018-07" db="EMBL/GenBank/DDBJ databases">
        <title>Motiliproteus coralliicola sp. nov., a bacterium isolated from Coral.</title>
        <authorList>
            <person name="Wang G."/>
        </authorList>
    </citation>
    <scope>NUCLEOTIDE SEQUENCE [LARGE SCALE GENOMIC DNA]</scope>
    <source>
        <strain evidence="6 7">C34</strain>
    </source>
</reference>
<evidence type="ECO:0000313" key="6">
    <source>
        <dbReference type="EMBL" id="RDE22849.1"/>
    </source>
</evidence>
<dbReference type="CDD" id="cd05466">
    <property type="entry name" value="PBP2_LTTR_substrate"/>
    <property type="match status" value="1"/>
</dbReference>
<feature type="domain" description="HTH lysR-type" evidence="5">
    <location>
        <begin position="1"/>
        <end position="58"/>
    </location>
</feature>
<gene>
    <name evidence="6" type="ORF">DV711_09810</name>
</gene>
<dbReference type="Pfam" id="PF00126">
    <property type="entry name" value="HTH_1"/>
    <property type="match status" value="1"/>
</dbReference>
<dbReference type="InterPro" id="IPR005119">
    <property type="entry name" value="LysR_subst-bd"/>
</dbReference>
<dbReference type="OrthoDB" id="6971749at2"/>
<evidence type="ECO:0000313" key="7">
    <source>
        <dbReference type="Proteomes" id="UP000253769"/>
    </source>
</evidence>
<dbReference type="Gene3D" id="3.40.190.290">
    <property type="match status" value="1"/>
</dbReference>
<protein>
    <submittedName>
        <fullName evidence="6">LysR family transcriptional regulator</fullName>
    </submittedName>
</protein>
<keyword evidence="2" id="KW-0805">Transcription regulation</keyword>
<keyword evidence="3" id="KW-0238">DNA-binding</keyword>
<dbReference type="PANTHER" id="PTHR30126">
    <property type="entry name" value="HTH-TYPE TRANSCRIPTIONAL REGULATOR"/>
    <property type="match status" value="1"/>
</dbReference>
<accession>A0A369WP53</accession>
<dbReference type="GO" id="GO:0000976">
    <property type="term" value="F:transcription cis-regulatory region binding"/>
    <property type="evidence" value="ECO:0007669"/>
    <property type="project" value="TreeGrafter"/>
</dbReference>
<name>A0A369WP53_9GAMM</name>
<evidence type="ECO:0000256" key="2">
    <source>
        <dbReference type="ARBA" id="ARBA00023015"/>
    </source>
</evidence>
<proteinExistence type="inferred from homology"/>
<dbReference type="PANTHER" id="PTHR30126:SF2">
    <property type="entry name" value="HTH-TYPE TRANSCRIPTIONAL REGULATOR YJIE"/>
    <property type="match status" value="1"/>
</dbReference>
<dbReference type="SUPFAM" id="SSF53850">
    <property type="entry name" value="Periplasmic binding protein-like II"/>
    <property type="match status" value="1"/>
</dbReference>
<dbReference type="PRINTS" id="PR00039">
    <property type="entry name" value="HTHLYSR"/>
</dbReference>
<comment type="caution">
    <text evidence="6">The sequence shown here is derived from an EMBL/GenBank/DDBJ whole genome shotgun (WGS) entry which is preliminary data.</text>
</comment>